<reference evidence="3 4" key="1">
    <citation type="submission" date="2020-06" db="EMBL/GenBank/DDBJ databases">
        <title>Actinomadura xiongansis sp. nov., isolated from soil of Baiyangdian.</title>
        <authorList>
            <person name="Zhang X."/>
        </authorList>
    </citation>
    <scope>NUCLEOTIDE SEQUENCE [LARGE SCALE GENOMIC DNA]</scope>
    <source>
        <strain evidence="3 4">HBUM206468</strain>
    </source>
</reference>
<keyword evidence="1" id="KW-0808">Transferase</keyword>
<dbReference type="SUPFAM" id="SSF55874">
    <property type="entry name" value="ATPase domain of HSP90 chaperone/DNA topoisomerase II/histidine kinase"/>
    <property type="match status" value="1"/>
</dbReference>
<dbReference type="InterPro" id="IPR036890">
    <property type="entry name" value="HATPase_C_sf"/>
</dbReference>
<sequence length="173" mass="19129">MMVLRAHRIADSAIDDNWISVFGQAWPTTGRWPSPLEDIPESARCVLRSDLESPRIARDFARTTLADWELCPLAEDVTVAVSELVTNALRHGLRGALHSAQAWPIQLVLLRHDRRLLAVVTDPGDDVPTRTEPDHFTESGRGLQIVEAVSGTWGWARLASGGKAVWAAFETRS</sequence>
<comment type="caution">
    <text evidence="3">The sequence shown here is derived from an EMBL/GenBank/DDBJ whole genome shotgun (WGS) entry which is preliminary data.</text>
</comment>
<dbReference type="RefSeq" id="WP_187246650.1">
    <property type="nucleotide sequence ID" value="NZ_BAAAOK010000001.1"/>
</dbReference>
<evidence type="ECO:0000256" key="1">
    <source>
        <dbReference type="ARBA" id="ARBA00022527"/>
    </source>
</evidence>
<evidence type="ECO:0000313" key="3">
    <source>
        <dbReference type="EMBL" id="MBC6469601.1"/>
    </source>
</evidence>
<feature type="domain" description="Histidine kinase/HSP90-like ATPase" evidence="2">
    <location>
        <begin position="49"/>
        <end position="166"/>
    </location>
</feature>
<dbReference type="PANTHER" id="PTHR35526:SF3">
    <property type="entry name" value="ANTI-SIGMA-F FACTOR RSBW"/>
    <property type="match status" value="1"/>
</dbReference>
<keyword evidence="3" id="KW-0547">Nucleotide-binding</keyword>
<dbReference type="EMBL" id="JABVEC010000029">
    <property type="protein sequence ID" value="MBC6469601.1"/>
    <property type="molecule type" value="Genomic_DNA"/>
</dbReference>
<dbReference type="InterPro" id="IPR050267">
    <property type="entry name" value="Anti-sigma-factor_SerPK"/>
</dbReference>
<dbReference type="Gene3D" id="3.30.565.10">
    <property type="entry name" value="Histidine kinase-like ATPase, C-terminal domain"/>
    <property type="match status" value="1"/>
</dbReference>
<accession>A0ABR7LXW4</accession>
<name>A0ABR7LXW4_9ACTN</name>
<dbReference type="Pfam" id="PF13581">
    <property type="entry name" value="HATPase_c_2"/>
    <property type="match status" value="1"/>
</dbReference>
<keyword evidence="1" id="KW-0723">Serine/threonine-protein kinase</keyword>
<proteinExistence type="predicted"/>
<dbReference type="Proteomes" id="UP000805614">
    <property type="component" value="Unassembled WGS sequence"/>
</dbReference>
<dbReference type="InterPro" id="IPR003594">
    <property type="entry name" value="HATPase_dom"/>
</dbReference>
<dbReference type="PANTHER" id="PTHR35526">
    <property type="entry name" value="ANTI-SIGMA-F FACTOR RSBW-RELATED"/>
    <property type="match status" value="1"/>
</dbReference>
<keyword evidence="3" id="KW-0067">ATP-binding</keyword>
<evidence type="ECO:0000313" key="4">
    <source>
        <dbReference type="Proteomes" id="UP000805614"/>
    </source>
</evidence>
<gene>
    <name evidence="3" type="ORF">HKK74_29520</name>
</gene>
<protein>
    <submittedName>
        <fullName evidence="3">ATP-binding protein</fullName>
    </submittedName>
</protein>
<evidence type="ECO:0000259" key="2">
    <source>
        <dbReference type="Pfam" id="PF13581"/>
    </source>
</evidence>
<keyword evidence="1" id="KW-0418">Kinase</keyword>
<dbReference type="GO" id="GO:0005524">
    <property type="term" value="F:ATP binding"/>
    <property type="evidence" value="ECO:0007669"/>
    <property type="project" value="UniProtKB-KW"/>
</dbReference>
<keyword evidence="4" id="KW-1185">Reference proteome</keyword>
<organism evidence="3 4">
    <name type="scientific">Actinomadura alba</name>
    <dbReference type="NCBI Taxonomy" id="406431"/>
    <lineage>
        <taxon>Bacteria</taxon>
        <taxon>Bacillati</taxon>
        <taxon>Actinomycetota</taxon>
        <taxon>Actinomycetes</taxon>
        <taxon>Streptosporangiales</taxon>
        <taxon>Thermomonosporaceae</taxon>
        <taxon>Actinomadura</taxon>
    </lineage>
</organism>
<dbReference type="CDD" id="cd16936">
    <property type="entry name" value="HATPase_RsbW-like"/>
    <property type="match status" value="1"/>
</dbReference>